<reference evidence="1" key="1">
    <citation type="submission" date="2021-01" db="EMBL/GenBank/DDBJ databases">
        <title>Whole genome shotgun sequence of Planosporangium flavigriseum NBRC 105377.</title>
        <authorList>
            <person name="Komaki H."/>
            <person name="Tamura T."/>
        </authorList>
    </citation>
    <scope>NUCLEOTIDE SEQUENCE</scope>
    <source>
        <strain evidence="1">NBRC 105377</strain>
    </source>
</reference>
<proteinExistence type="predicted"/>
<name>A0A8J3LSX5_9ACTN</name>
<dbReference type="AlphaFoldDB" id="A0A8J3LSX5"/>
<gene>
    <name evidence="1" type="ORF">Pfl04_46390</name>
</gene>
<sequence length="75" mass="8003">MTTPRPTGSAGRPEAPVEIVRRWQESGAVWRVVSRTPSGVSIALLTCDGGEEVHRLVSSDPDLIAFIGARSSSEL</sequence>
<protein>
    <submittedName>
        <fullName evidence="1">Uncharacterized protein</fullName>
    </submittedName>
</protein>
<accession>A0A8J3LSX5</accession>
<evidence type="ECO:0000313" key="1">
    <source>
        <dbReference type="EMBL" id="GIG76235.1"/>
    </source>
</evidence>
<keyword evidence="2" id="KW-1185">Reference proteome</keyword>
<comment type="caution">
    <text evidence="1">The sequence shown here is derived from an EMBL/GenBank/DDBJ whole genome shotgun (WGS) entry which is preliminary data.</text>
</comment>
<dbReference type="RefSeq" id="WP_168078231.1">
    <property type="nucleotide sequence ID" value="NZ_BAAAQJ010000007.1"/>
</dbReference>
<evidence type="ECO:0000313" key="2">
    <source>
        <dbReference type="Proteomes" id="UP000653674"/>
    </source>
</evidence>
<dbReference type="EMBL" id="BONU01000048">
    <property type="protein sequence ID" value="GIG76235.1"/>
    <property type="molecule type" value="Genomic_DNA"/>
</dbReference>
<organism evidence="1 2">
    <name type="scientific">Planosporangium flavigriseum</name>
    <dbReference type="NCBI Taxonomy" id="373681"/>
    <lineage>
        <taxon>Bacteria</taxon>
        <taxon>Bacillati</taxon>
        <taxon>Actinomycetota</taxon>
        <taxon>Actinomycetes</taxon>
        <taxon>Micromonosporales</taxon>
        <taxon>Micromonosporaceae</taxon>
        <taxon>Planosporangium</taxon>
    </lineage>
</organism>
<dbReference type="Proteomes" id="UP000653674">
    <property type="component" value="Unassembled WGS sequence"/>
</dbReference>